<evidence type="ECO:0000313" key="1">
    <source>
        <dbReference type="EMBL" id="MPM59825.1"/>
    </source>
</evidence>
<dbReference type="AlphaFoldDB" id="A0A645B334"/>
<name>A0A645B334_9ZZZZ</name>
<organism evidence="1">
    <name type="scientific">bioreactor metagenome</name>
    <dbReference type="NCBI Taxonomy" id="1076179"/>
    <lineage>
        <taxon>unclassified sequences</taxon>
        <taxon>metagenomes</taxon>
        <taxon>ecological metagenomes</taxon>
    </lineage>
</organism>
<gene>
    <name evidence="1" type="ORF">SDC9_106671</name>
</gene>
<proteinExistence type="predicted"/>
<protein>
    <submittedName>
        <fullName evidence="1">Uncharacterized protein</fullName>
    </submittedName>
</protein>
<dbReference type="EMBL" id="VSSQ01017476">
    <property type="protein sequence ID" value="MPM59825.1"/>
    <property type="molecule type" value="Genomic_DNA"/>
</dbReference>
<sequence length="185" mass="21987">MRAEVLFTPIIEQCHYASKGKWSLIADNVLEITSENYYLQQKGFEYELKKENKFSQDSLYVIVVFPTDFHPVKFNLTFNNNNIKSIITEKTSISLPKSKYLWDRKTSTNLISFNVNADVSGSVLYKSRVMFRIVEEYIDTEKYNHLTITLPNFDQCFIEFEPYYQELIYIKGENQILWQGDIWRK</sequence>
<comment type="caution">
    <text evidence="1">The sequence shown here is derived from an EMBL/GenBank/DDBJ whole genome shotgun (WGS) entry which is preliminary data.</text>
</comment>
<accession>A0A645B334</accession>
<reference evidence="1" key="1">
    <citation type="submission" date="2019-08" db="EMBL/GenBank/DDBJ databases">
        <authorList>
            <person name="Kucharzyk K."/>
            <person name="Murdoch R.W."/>
            <person name="Higgins S."/>
            <person name="Loffler F."/>
        </authorList>
    </citation>
    <scope>NUCLEOTIDE SEQUENCE</scope>
</reference>